<feature type="domain" description="HAMP" evidence="8">
    <location>
        <begin position="332"/>
        <end position="384"/>
    </location>
</feature>
<dbReference type="PANTHER" id="PTHR43531:SF11">
    <property type="entry name" value="METHYL-ACCEPTING CHEMOTAXIS PROTEIN 3"/>
    <property type="match status" value="1"/>
</dbReference>
<gene>
    <name evidence="9" type="ORF">A2008_03875</name>
</gene>
<dbReference type="Pfam" id="PF18947">
    <property type="entry name" value="HAMP_2"/>
    <property type="match status" value="4"/>
</dbReference>
<accession>A0A1F7WQM4</accession>
<dbReference type="GO" id="GO:0006935">
    <property type="term" value="P:chemotaxis"/>
    <property type="evidence" value="ECO:0007669"/>
    <property type="project" value="UniProtKB-KW"/>
</dbReference>
<reference evidence="9 10" key="1">
    <citation type="journal article" date="2016" name="Nat. Commun.">
        <title>Thousands of microbial genomes shed light on interconnected biogeochemical processes in an aquifer system.</title>
        <authorList>
            <person name="Anantharaman K."/>
            <person name="Brown C.T."/>
            <person name="Hug L.A."/>
            <person name="Sharon I."/>
            <person name="Castelle C.J."/>
            <person name="Probst A.J."/>
            <person name="Thomas B.C."/>
            <person name="Singh A."/>
            <person name="Wilkins M.J."/>
            <person name="Karaoz U."/>
            <person name="Brodie E.L."/>
            <person name="Williams K.H."/>
            <person name="Hubbard S.S."/>
            <person name="Banfield J.F."/>
        </authorList>
    </citation>
    <scope>NUCLEOTIDE SEQUENCE [LARGE SCALE GENOMIC DNA]</scope>
</reference>
<keyword evidence="6" id="KW-0472">Membrane</keyword>
<dbReference type="SMART" id="SM00304">
    <property type="entry name" value="HAMP"/>
    <property type="match status" value="3"/>
</dbReference>
<dbReference type="Gene3D" id="1.10.287.950">
    <property type="entry name" value="Methyl-accepting chemotaxis protein"/>
    <property type="match status" value="1"/>
</dbReference>
<feature type="compositionally biased region" description="Polar residues" evidence="5">
    <location>
        <begin position="556"/>
        <end position="589"/>
    </location>
</feature>
<dbReference type="Pfam" id="PF00015">
    <property type="entry name" value="MCPsignal"/>
    <property type="match status" value="1"/>
</dbReference>
<keyword evidence="3" id="KW-0807">Transducer</keyword>
<keyword evidence="1" id="KW-0145">Chemotaxis</keyword>
<evidence type="ECO:0000256" key="1">
    <source>
        <dbReference type="ARBA" id="ARBA00022500"/>
    </source>
</evidence>
<dbReference type="Proteomes" id="UP000178735">
    <property type="component" value="Unassembled WGS sequence"/>
</dbReference>
<evidence type="ECO:0000259" key="8">
    <source>
        <dbReference type="PROSITE" id="PS50885"/>
    </source>
</evidence>
<sequence length="839" mass="90806">MEILKTKLMQLCVFMIFFPLLVTAAALHFAGALNTTIVMASLGGGIIALAGALLATEKMSASAGKINASLERLSKGEALQPVELAKGDCFYSLAENMNQFNRRCTNFKMDMDTVSTALAGGEFSFSVNPNDHEGFYRQVLEKLVDAAKKVGEPLAAVNCVIDKISKGDITGERVSVEARGQFLALKNNTNSLIGIIDNLLNEVKTVCIATIFEGKFDKRANAALFQGRWAKLASGINDIVNSLAMPLKMAADYITQIGSGRIPPIITEEYKGDFNIIKNSFNNCINNLNNLITEVEALTHAASDGKLKVRGNSEKYEGVYKEIILEINSTLDAIVGPLNSAADYIAKISKGEVSEVITAEYKGDFNDIKHNLNNLITTVDTMLNEIKTICIAVIFEGKLDKRTGVSQFQGRWAKLASGINDIVNSLVNPLKVSSNYLVKISQGEIPAKITEEYKGDFNEIKTSINTCLDTLTSLIIADGGAALQAAAEKDLTARVKKNYNGLYDKMKDNINALIENLEEMFKQIAGNAENVSSSSSQISKGSQALAQGASEQASALEEVSSSLHQMNSMAKQNAANAKEGQNLTISARTSTERGVDSMKKMSVAINLIKDSSNNTAKILKTIDEIAFQTNLLALNAAVEAARAGDAGKGFAVVADEVRNLAMRSAEAAKNTARMIEESVKHANNGVHINEEVMKNLDEINGQVRKVNEFMSEISAASEQQSEGINQINSAVAQMNQVTQQNAAYSEESASASQELTYQADQMKNMIMQFKLSSVKSRTMAGGFDMGQAPAMTGRHQAAQPHRKMDFAEFENHPPAAKGPENDPKKVIPFDEDSSVLQEF</sequence>
<dbReference type="EMBL" id="MGFH01000126">
    <property type="protein sequence ID" value="OGM05116.1"/>
    <property type="molecule type" value="Genomic_DNA"/>
</dbReference>
<dbReference type="AlphaFoldDB" id="A0A1F7WQM4"/>
<feature type="region of interest" description="Disordered" evidence="5">
    <location>
        <begin position="785"/>
        <end position="839"/>
    </location>
</feature>
<feature type="domain" description="HAMP" evidence="8">
    <location>
        <begin position="481"/>
        <end position="522"/>
    </location>
</feature>
<comment type="caution">
    <text evidence="9">The sequence shown here is derived from an EMBL/GenBank/DDBJ whole genome shotgun (WGS) entry which is preliminary data.</text>
</comment>
<dbReference type="InterPro" id="IPR004089">
    <property type="entry name" value="MCPsignal_dom"/>
</dbReference>
<name>A0A1F7WQM4_9BACT</name>
<dbReference type="Gene3D" id="1.20.120.1530">
    <property type="match status" value="3"/>
</dbReference>
<dbReference type="InterPro" id="IPR051310">
    <property type="entry name" value="MCP_chemotaxis"/>
</dbReference>
<evidence type="ECO:0000313" key="10">
    <source>
        <dbReference type="Proteomes" id="UP000178735"/>
    </source>
</evidence>
<evidence type="ECO:0000256" key="4">
    <source>
        <dbReference type="SAM" id="Coils"/>
    </source>
</evidence>
<evidence type="ECO:0000259" key="7">
    <source>
        <dbReference type="PROSITE" id="PS50111"/>
    </source>
</evidence>
<dbReference type="GO" id="GO:0007165">
    <property type="term" value="P:signal transduction"/>
    <property type="evidence" value="ECO:0007669"/>
    <property type="project" value="UniProtKB-KW"/>
</dbReference>
<dbReference type="CDD" id="cd11386">
    <property type="entry name" value="MCP_signal"/>
    <property type="match status" value="1"/>
</dbReference>
<keyword evidence="4" id="KW-0175">Coiled coil</keyword>
<feature type="compositionally biased region" description="Basic and acidic residues" evidence="5">
    <location>
        <begin position="802"/>
        <end position="811"/>
    </location>
</feature>
<dbReference type="SUPFAM" id="SSF58104">
    <property type="entry name" value="Methyl-accepting chemotaxis protein (MCP) signaling domain"/>
    <property type="match status" value="1"/>
</dbReference>
<feature type="region of interest" description="Disordered" evidence="5">
    <location>
        <begin position="556"/>
        <end position="592"/>
    </location>
</feature>
<dbReference type="STRING" id="1817813.A2008_03875"/>
<dbReference type="PANTHER" id="PTHR43531">
    <property type="entry name" value="PROTEIN ICFG"/>
    <property type="match status" value="1"/>
</dbReference>
<evidence type="ECO:0000313" key="9">
    <source>
        <dbReference type="EMBL" id="OGM05116.1"/>
    </source>
</evidence>
<feature type="coiled-coil region" evidence="4">
    <location>
        <begin position="727"/>
        <end position="754"/>
    </location>
</feature>
<evidence type="ECO:0000256" key="6">
    <source>
        <dbReference type="SAM" id="Phobius"/>
    </source>
</evidence>
<evidence type="ECO:0000256" key="2">
    <source>
        <dbReference type="ARBA" id="ARBA00029447"/>
    </source>
</evidence>
<dbReference type="SMART" id="SM00283">
    <property type="entry name" value="MA"/>
    <property type="match status" value="1"/>
</dbReference>
<comment type="similarity">
    <text evidence="2">Belongs to the methyl-accepting chemotaxis (MCP) protein family.</text>
</comment>
<feature type="transmembrane region" description="Helical" evidence="6">
    <location>
        <begin position="12"/>
        <end position="31"/>
    </location>
</feature>
<feature type="compositionally biased region" description="Basic and acidic residues" evidence="5">
    <location>
        <begin position="819"/>
        <end position="828"/>
    </location>
</feature>
<evidence type="ECO:0008006" key="11">
    <source>
        <dbReference type="Google" id="ProtNLM"/>
    </source>
</evidence>
<evidence type="ECO:0000256" key="3">
    <source>
        <dbReference type="PROSITE-ProRule" id="PRU00284"/>
    </source>
</evidence>
<dbReference type="GO" id="GO:0016020">
    <property type="term" value="C:membrane"/>
    <property type="evidence" value="ECO:0007669"/>
    <property type="project" value="InterPro"/>
</dbReference>
<feature type="coiled-coil region" evidence="4">
    <location>
        <begin position="496"/>
        <end position="523"/>
    </location>
</feature>
<feature type="transmembrane region" description="Helical" evidence="6">
    <location>
        <begin position="37"/>
        <end position="55"/>
    </location>
</feature>
<keyword evidence="6" id="KW-1133">Transmembrane helix</keyword>
<protein>
    <recommendedName>
        <fullName evidence="11">Methyl-accepting transducer domain-containing protein</fullName>
    </recommendedName>
</protein>
<dbReference type="PROSITE" id="PS50885">
    <property type="entry name" value="HAMP"/>
    <property type="match status" value="2"/>
</dbReference>
<dbReference type="FunFam" id="1.10.287.950:FF:000001">
    <property type="entry name" value="Methyl-accepting chemotaxis sensory transducer"/>
    <property type="match status" value="1"/>
</dbReference>
<proteinExistence type="inferred from homology"/>
<dbReference type="PROSITE" id="PS50111">
    <property type="entry name" value="CHEMOTAXIS_TRANSDUC_2"/>
    <property type="match status" value="1"/>
</dbReference>
<dbReference type="InterPro" id="IPR003660">
    <property type="entry name" value="HAMP_dom"/>
</dbReference>
<feature type="domain" description="Methyl-accepting transducer" evidence="7">
    <location>
        <begin position="527"/>
        <end position="756"/>
    </location>
</feature>
<evidence type="ECO:0000256" key="5">
    <source>
        <dbReference type="SAM" id="MobiDB-lite"/>
    </source>
</evidence>
<keyword evidence="6" id="KW-0812">Transmembrane</keyword>
<organism evidence="9 10">
    <name type="scientific">Candidatus Wallbacteria bacterium GWC2_49_35</name>
    <dbReference type="NCBI Taxonomy" id="1817813"/>
    <lineage>
        <taxon>Bacteria</taxon>
        <taxon>Candidatus Walliibacteriota</taxon>
    </lineage>
</organism>